<name>A0AAJ7S2F8_9HYME</name>
<evidence type="ECO:0000313" key="3">
    <source>
        <dbReference type="RefSeq" id="XP_026670106.1"/>
    </source>
</evidence>
<dbReference type="Proteomes" id="UP000694925">
    <property type="component" value="Unplaced"/>
</dbReference>
<feature type="compositionally biased region" description="Basic and acidic residues" evidence="1">
    <location>
        <begin position="664"/>
        <end position="685"/>
    </location>
</feature>
<dbReference type="GO" id="GO:0005930">
    <property type="term" value="C:axoneme"/>
    <property type="evidence" value="ECO:0007669"/>
    <property type="project" value="TreeGrafter"/>
</dbReference>
<feature type="region of interest" description="Disordered" evidence="1">
    <location>
        <begin position="192"/>
        <end position="225"/>
    </location>
</feature>
<accession>A0AAJ7S2F8</accession>
<feature type="compositionally biased region" description="Basic residues" evidence="1">
    <location>
        <begin position="192"/>
        <end position="209"/>
    </location>
</feature>
<keyword evidence="2" id="KW-1185">Reference proteome</keyword>
<dbReference type="GO" id="GO:0003341">
    <property type="term" value="P:cilium movement"/>
    <property type="evidence" value="ECO:0007669"/>
    <property type="project" value="TreeGrafter"/>
</dbReference>
<evidence type="ECO:0000256" key="1">
    <source>
        <dbReference type="SAM" id="MobiDB-lite"/>
    </source>
</evidence>
<evidence type="ECO:0000313" key="2">
    <source>
        <dbReference type="Proteomes" id="UP000694925"/>
    </source>
</evidence>
<feature type="compositionally biased region" description="Basic residues" evidence="1">
    <location>
        <begin position="628"/>
        <end position="653"/>
    </location>
</feature>
<organism evidence="2 3">
    <name type="scientific">Ceratina calcarata</name>
    <dbReference type="NCBI Taxonomy" id="156304"/>
    <lineage>
        <taxon>Eukaryota</taxon>
        <taxon>Metazoa</taxon>
        <taxon>Ecdysozoa</taxon>
        <taxon>Arthropoda</taxon>
        <taxon>Hexapoda</taxon>
        <taxon>Insecta</taxon>
        <taxon>Pterygota</taxon>
        <taxon>Neoptera</taxon>
        <taxon>Endopterygota</taxon>
        <taxon>Hymenoptera</taxon>
        <taxon>Apocrita</taxon>
        <taxon>Aculeata</taxon>
        <taxon>Apoidea</taxon>
        <taxon>Anthophila</taxon>
        <taxon>Apidae</taxon>
        <taxon>Ceratina</taxon>
        <taxon>Zadontomerus</taxon>
    </lineage>
</organism>
<protein>
    <submittedName>
        <fullName evidence="3">Hydrocephalus-inducing protein homolog</fullName>
    </submittedName>
</protein>
<dbReference type="KEGG" id="ccal:113464452"/>
<gene>
    <name evidence="3" type="primary">LOC113464452</name>
</gene>
<dbReference type="RefSeq" id="XP_026670106.1">
    <property type="nucleotide sequence ID" value="XM_026814305.1"/>
</dbReference>
<dbReference type="PANTHER" id="PTHR23053:SF0">
    <property type="entry name" value="HYDROCEPHALUS-INDUCING PROTEIN HOMOLOG"/>
    <property type="match status" value="1"/>
</dbReference>
<dbReference type="GeneID" id="113464452"/>
<proteinExistence type="predicted"/>
<feature type="region of interest" description="Disordered" evidence="1">
    <location>
        <begin position="622"/>
        <end position="687"/>
    </location>
</feature>
<feature type="compositionally biased region" description="Basic residues" evidence="1">
    <location>
        <begin position="392"/>
        <end position="401"/>
    </location>
</feature>
<feature type="region of interest" description="Disordered" evidence="1">
    <location>
        <begin position="381"/>
        <end position="432"/>
    </location>
</feature>
<sequence>MVSRYDLIIIKQIPITKLLLQCYVESKLKINVKMSSETETIALTGRGIEKNLNVVESNIRFVPTIPFTEIQEVIFTVENACNYPVEFFWHHLDETFQMEEYISRVLLYYYDTKEILLPPRQPGEPIAWQLVQFYNQLVNEMAHTLIADKLEEEEGLLGEEDVQFKGLDRKRTERRGKFTFRKKSRKRIGKASRRFTARKNTARSSRRGKKNDAFSDVSSVESDRKDCPHFMDMDEAMAEPVPLPTNDPDEIQQLLYCYIDTLHMEPDFQKRMKDPVQELFESIEPRSNALNDLQDSATPEKRVCIIFHGAPFTEYQETACRSARVLGVPVLSIDKAITEVIGLGESACCIQLRQIIDDAYENYTQAYQAYLQLVEQEGLEIESPSSVGSPDRKKRSPRAKSSKSGSSKSPKRSKTPKSVQTEESELKEESLLPLRADPDLSKEFEKIPASDTLEMLDPLSRYEYKIQTILLLEKIVDPRLTRESPKDKGDKSPRKPETFLGISDELISEALQERLSAEDFKPGFVAQSLETNFLRSNTLEALLSLLRIIGHVEYLLFVTFLNSLPCYNNKLQQIQRKIAEQAIDPVRKIQEIDQMSLSEYEQLPEEDRKMYLDALLPIKKEAAESRRARSRNGKVAKKKKNEKPTKRSAKGTGKKSPNSKPASSKRDTSRATRSRDSTKRRKEDVSSGLKRVMVAMDRYYSDLSSIENVIRNWDPIRKILETPATTKSRMPRSGRSKEMGVSGTVREVIFVFLKD</sequence>
<dbReference type="GO" id="GO:1904158">
    <property type="term" value="P:axonemal central apparatus assembly"/>
    <property type="evidence" value="ECO:0007669"/>
    <property type="project" value="TreeGrafter"/>
</dbReference>
<dbReference type="PANTHER" id="PTHR23053">
    <property type="entry name" value="DLEC1 DELETED IN LUNG AND ESOPHAGEAL CANCER 1"/>
    <property type="match status" value="1"/>
</dbReference>
<dbReference type="InterPro" id="IPR033305">
    <property type="entry name" value="Hydin-like"/>
</dbReference>
<reference evidence="3" key="1">
    <citation type="submission" date="2025-08" db="UniProtKB">
        <authorList>
            <consortium name="RefSeq"/>
        </authorList>
    </citation>
    <scope>IDENTIFICATION</scope>
    <source>
        <tissue evidence="3">Whole body</tissue>
    </source>
</reference>
<dbReference type="AlphaFoldDB" id="A0AAJ7S2F8"/>